<comment type="cofactor">
    <cofactor evidence="1">
        <name>Ca(2+)</name>
        <dbReference type="ChEBI" id="CHEBI:29108"/>
    </cofactor>
</comment>
<evidence type="ECO:0000256" key="9">
    <source>
        <dbReference type="SAM" id="MobiDB-lite"/>
    </source>
</evidence>
<evidence type="ECO:0000313" key="12">
    <source>
        <dbReference type="Proteomes" id="UP000730481"/>
    </source>
</evidence>
<dbReference type="Gene3D" id="2.160.20.10">
    <property type="entry name" value="Single-stranded right-handed beta-helix, Pectin lyase-like"/>
    <property type="match status" value="1"/>
</dbReference>
<reference evidence="11" key="1">
    <citation type="journal article" date="2017" name="Mycologia">
        <title>Fusarium algeriense, sp. nov., a novel toxigenic crown rot pathogen of durum wheat from Algeria is nested in the Fusarium burgessii species complex.</title>
        <authorList>
            <person name="Laraba I."/>
            <person name="Keddad A."/>
            <person name="Boureghda H."/>
            <person name="Abdallah N."/>
            <person name="Vaughan M.M."/>
            <person name="Proctor R.H."/>
            <person name="Busman M."/>
            <person name="O'Donnell K."/>
        </authorList>
    </citation>
    <scope>NUCLEOTIDE SEQUENCE</scope>
    <source>
        <strain evidence="11">NRRL 25174</strain>
    </source>
</reference>
<reference evidence="11" key="2">
    <citation type="submission" date="2020-02" db="EMBL/GenBank/DDBJ databases">
        <title>Identification and distribution of gene clusters putatively required for synthesis of sphingolipid metabolism inhibitors in phylogenetically diverse species of the filamentous fungus Fusarium.</title>
        <authorList>
            <person name="Kim H.-S."/>
            <person name="Busman M."/>
            <person name="Brown D.W."/>
            <person name="Divon H."/>
            <person name="Uhlig S."/>
            <person name="Proctor R.H."/>
        </authorList>
    </citation>
    <scope>NUCLEOTIDE SEQUENCE</scope>
    <source>
        <strain evidence="11">NRRL 25174</strain>
    </source>
</reference>
<evidence type="ECO:0000256" key="3">
    <source>
        <dbReference type="ARBA" id="ARBA00022525"/>
    </source>
</evidence>
<dbReference type="OrthoDB" id="5561043at2759"/>
<dbReference type="InterPro" id="IPR006626">
    <property type="entry name" value="PbH1"/>
</dbReference>
<evidence type="ECO:0000256" key="2">
    <source>
        <dbReference type="ARBA" id="ARBA00004613"/>
    </source>
</evidence>
<sequence length="638" mass="68132">MNKLIAGFVLASAVLALPLTSFDDCENGYKACLSAGTPEVACSCTLTACVGEDSARIREYCSSATVSLAHPTKTAAPSMSNNITAPVETSTSIPSIPGGCNPAHPGSCPPPYHTGLPPTFTPIPIFPGGCSPAHLERCPPSHVTHTTSSKPTHPPYPVPTNGTQPEHGIYPVTKPVVGKTWDIKNLTRYCGGDNDGCDYNFTIEADGKTERCTIIRMPGSNAATESWSNEPCADHSKFTVSWGYVTEPGPAFAVITVVEGKELAWFGVSDVNGQNVTPSNPFGSGDFGNLGPNQVYTGSDSSSSLLSDIQAAVNAANTGDTIYLRKGTYCPSKNIHFTKKGSSGKPYTISSYKNEEVIIDGDRMPGAPAALGASLVGKDRSTFHVEKAEYWRFIHITLVKGPYGVYNNISNNEIVYLDTYNNANPRNSGQNADGMAIKEGSGAGNIISGIHSYGNAEDGIDLYEFKSSVTILDNIIFDNGVNRWNFNPHRGDGIGIKLGGGSPDNRASVNHVARNNFSFRNRRGFSDNKIPGNRTLIYKTACKNREEGFHQRSSKATYENNLAANNAGSSSLSRQNTLTSVKGKGNNWEKGGSWQDADLKTTSASLVKGRPQANGKTTPSDFLRLSNDGNYGATTHWV</sequence>
<evidence type="ECO:0000256" key="7">
    <source>
        <dbReference type="ARBA" id="ARBA00023239"/>
    </source>
</evidence>
<dbReference type="EMBL" id="PVQB02000557">
    <property type="protein sequence ID" value="KAF4335482.1"/>
    <property type="molecule type" value="Genomic_DNA"/>
</dbReference>
<evidence type="ECO:0000256" key="8">
    <source>
        <dbReference type="ARBA" id="ARBA00038263"/>
    </source>
</evidence>
<protein>
    <submittedName>
        <fullName evidence="11">Pectate lyase L</fullName>
    </submittedName>
</protein>
<feature type="signal peptide" evidence="10">
    <location>
        <begin position="1"/>
        <end position="16"/>
    </location>
</feature>
<dbReference type="PANTHER" id="PTHR40088:SF1">
    <property type="entry name" value="PECTATE LYASE PEL9"/>
    <property type="match status" value="1"/>
</dbReference>
<comment type="caution">
    <text evidence="11">The sequence shown here is derived from an EMBL/GenBank/DDBJ whole genome shotgun (WGS) entry which is preliminary data.</text>
</comment>
<feature type="region of interest" description="Disordered" evidence="9">
    <location>
        <begin position="565"/>
        <end position="595"/>
    </location>
</feature>
<keyword evidence="6" id="KW-0106">Calcium</keyword>
<dbReference type="AlphaFoldDB" id="A0A9P5ACN1"/>
<evidence type="ECO:0000313" key="11">
    <source>
        <dbReference type="EMBL" id="KAF4335482.1"/>
    </source>
</evidence>
<dbReference type="GO" id="GO:0016837">
    <property type="term" value="F:carbon-oxygen lyase activity, acting on polysaccharides"/>
    <property type="evidence" value="ECO:0007669"/>
    <property type="project" value="TreeGrafter"/>
</dbReference>
<feature type="region of interest" description="Disordered" evidence="9">
    <location>
        <begin position="603"/>
        <end position="622"/>
    </location>
</feature>
<dbReference type="InterPro" id="IPR011050">
    <property type="entry name" value="Pectin_lyase_fold/virulence"/>
</dbReference>
<dbReference type="SMART" id="SM00710">
    <property type="entry name" value="PbH1"/>
    <property type="match status" value="3"/>
</dbReference>
<comment type="subcellular location">
    <subcellularLocation>
        <location evidence="2">Secreted</location>
    </subcellularLocation>
</comment>
<accession>A0A9P5ACN1</accession>
<name>A0A9P5ACN1_9HYPO</name>
<evidence type="ECO:0000256" key="1">
    <source>
        <dbReference type="ARBA" id="ARBA00001913"/>
    </source>
</evidence>
<keyword evidence="4" id="KW-0479">Metal-binding</keyword>
<comment type="similarity">
    <text evidence="8">Belongs to the polysaccharide lyase 9 family.</text>
</comment>
<keyword evidence="5 10" id="KW-0732">Signal</keyword>
<organism evidence="11 12">
    <name type="scientific">Fusarium beomiforme</name>
    <dbReference type="NCBI Taxonomy" id="44412"/>
    <lineage>
        <taxon>Eukaryota</taxon>
        <taxon>Fungi</taxon>
        <taxon>Dikarya</taxon>
        <taxon>Ascomycota</taxon>
        <taxon>Pezizomycotina</taxon>
        <taxon>Sordariomycetes</taxon>
        <taxon>Hypocreomycetidae</taxon>
        <taxon>Hypocreales</taxon>
        <taxon>Nectriaceae</taxon>
        <taxon>Fusarium</taxon>
        <taxon>Fusarium burgessii species complex</taxon>
    </lineage>
</organism>
<evidence type="ECO:0000256" key="10">
    <source>
        <dbReference type="SAM" id="SignalP"/>
    </source>
</evidence>
<proteinExistence type="inferred from homology"/>
<keyword evidence="3" id="KW-0964">Secreted</keyword>
<dbReference type="Proteomes" id="UP000730481">
    <property type="component" value="Unassembled WGS sequence"/>
</dbReference>
<dbReference type="PANTHER" id="PTHR40088">
    <property type="entry name" value="PECTATE LYASE (EUROFUNG)"/>
    <property type="match status" value="1"/>
</dbReference>
<dbReference type="InterPro" id="IPR052052">
    <property type="entry name" value="Polysaccharide_Lyase_9"/>
</dbReference>
<keyword evidence="7 11" id="KW-0456">Lyase</keyword>
<gene>
    <name evidence="11" type="ORF">FBEOM_10659</name>
</gene>
<dbReference type="GO" id="GO:0005576">
    <property type="term" value="C:extracellular region"/>
    <property type="evidence" value="ECO:0007669"/>
    <property type="project" value="UniProtKB-SubCell"/>
</dbReference>
<dbReference type="InterPro" id="IPR012334">
    <property type="entry name" value="Pectin_lyas_fold"/>
</dbReference>
<dbReference type="GO" id="GO:0046872">
    <property type="term" value="F:metal ion binding"/>
    <property type="evidence" value="ECO:0007669"/>
    <property type="project" value="UniProtKB-KW"/>
</dbReference>
<dbReference type="SUPFAM" id="SSF51126">
    <property type="entry name" value="Pectin lyase-like"/>
    <property type="match status" value="1"/>
</dbReference>
<evidence type="ECO:0000256" key="5">
    <source>
        <dbReference type="ARBA" id="ARBA00022729"/>
    </source>
</evidence>
<feature type="chain" id="PRO_5040303914" evidence="10">
    <location>
        <begin position="17"/>
        <end position="638"/>
    </location>
</feature>
<evidence type="ECO:0000256" key="4">
    <source>
        <dbReference type="ARBA" id="ARBA00022723"/>
    </source>
</evidence>
<keyword evidence="12" id="KW-1185">Reference proteome</keyword>
<evidence type="ECO:0000256" key="6">
    <source>
        <dbReference type="ARBA" id="ARBA00022837"/>
    </source>
</evidence>